<dbReference type="InterPro" id="IPR036085">
    <property type="entry name" value="PAZ_dom_sf"/>
</dbReference>
<evidence type="ECO:0000256" key="5">
    <source>
        <dbReference type="ARBA" id="ARBA00022741"/>
    </source>
</evidence>
<evidence type="ECO:0000259" key="14">
    <source>
        <dbReference type="PROSITE" id="PS51194"/>
    </source>
</evidence>
<keyword evidence="9" id="KW-0460">Magnesium</keyword>
<dbReference type="InterPro" id="IPR000999">
    <property type="entry name" value="RNase_III_dom"/>
</dbReference>
<dbReference type="GO" id="GO:0004386">
    <property type="term" value="F:helicase activity"/>
    <property type="evidence" value="ECO:0007669"/>
    <property type="project" value="UniProtKB-KW"/>
</dbReference>
<reference evidence="15" key="2">
    <citation type="journal article" date="2022" name="Res Sq">
        <title>Comparative Genomics Reveals Insights into the Divergent Evolution of Astigmatic Mites and Household Pest Adaptations.</title>
        <authorList>
            <person name="Xiong Q."/>
            <person name="Wan A.T.-Y."/>
            <person name="Liu X.-Y."/>
            <person name="Fung C.S.-H."/>
            <person name="Xiao X."/>
            <person name="Malainual N."/>
            <person name="Hou J."/>
            <person name="Wang L."/>
            <person name="Wang M."/>
            <person name="Yang K."/>
            <person name="Cui Y."/>
            <person name="Leung E."/>
            <person name="Nong W."/>
            <person name="Shin S.-K."/>
            <person name="Au S."/>
            <person name="Jeong K.Y."/>
            <person name="Chew F.T."/>
            <person name="Hui J."/>
            <person name="Leung T.F."/>
            <person name="Tungtrongchitr A."/>
            <person name="Zhong N."/>
            <person name="Liu Z."/>
            <person name="Tsui S."/>
        </authorList>
    </citation>
    <scope>NUCLEOTIDE SEQUENCE</scope>
    <source>
        <strain evidence="15">Derf</strain>
        <tissue evidence="15">Whole organism</tissue>
    </source>
</reference>
<evidence type="ECO:0000256" key="1">
    <source>
        <dbReference type="ARBA" id="ARBA00001936"/>
    </source>
</evidence>
<dbReference type="InterPro" id="IPR027417">
    <property type="entry name" value="P-loop_NTPase"/>
</dbReference>
<dbReference type="PANTHER" id="PTHR14950:SF37">
    <property type="entry name" value="ENDORIBONUCLEASE DICER"/>
    <property type="match status" value="1"/>
</dbReference>
<keyword evidence="3" id="KW-0479">Metal-binding</keyword>
<evidence type="ECO:0000256" key="7">
    <source>
        <dbReference type="ARBA" id="ARBA00022806"/>
    </source>
</evidence>
<keyword evidence="5" id="KW-0547">Nucleotide-binding</keyword>
<evidence type="ECO:0000313" key="17">
    <source>
        <dbReference type="Proteomes" id="UP000790347"/>
    </source>
</evidence>
<keyword evidence="10" id="KW-0694">RNA-binding</keyword>
<dbReference type="GO" id="GO:0006396">
    <property type="term" value="P:RNA processing"/>
    <property type="evidence" value="ECO:0007669"/>
    <property type="project" value="InterPro"/>
</dbReference>
<comment type="caution">
    <text evidence="15">The sequence shown here is derived from an EMBL/GenBank/DDBJ whole genome shotgun (WGS) entry which is preliminary data.</text>
</comment>
<evidence type="ECO:0000313" key="16">
    <source>
        <dbReference type="EMBL" id="KAH9518008.1"/>
    </source>
</evidence>
<dbReference type="SMART" id="SM00535">
    <property type="entry name" value="RIBOc"/>
    <property type="match status" value="2"/>
</dbReference>
<dbReference type="SMART" id="SM00490">
    <property type="entry name" value="HELICc"/>
    <property type="match status" value="1"/>
</dbReference>
<dbReference type="InterPro" id="IPR038248">
    <property type="entry name" value="Dicer_dimer_sf"/>
</dbReference>
<dbReference type="Pfam" id="PF00270">
    <property type="entry name" value="DEAD"/>
    <property type="match status" value="1"/>
</dbReference>
<dbReference type="FunFam" id="1.10.1520.10:FF:000004">
    <property type="entry name" value="Endoribonuclease dicer-like 1"/>
    <property type="match status" value="1"/>
</dbReference>
<dbReference type="SUPFAM" id="SSF69065">
    <property type="entry name" value="RNase III domain-like"/>
    <property type="match status" value="2"/>
</dbReference>
<evidence type="ECO:0000256" key="6">
    <source>
        <dbReference type="ARBA" id="ARBA00022801"/>
    </source>
</evidence>
<sequence length="1718" mass="202784">MTCNGKNTSNDFILKLRDYQERIFKKCIKENLIVCLPTGSGKTMIAIELINHLLPQTFGHYPKNAKRTFFLTPKRVLTMQQYHMIEKFVRAKILMLTGDDEPDKFDKQQWMDRLKKNQIFVVTPDILLDIILKGYIQIRNLNLIIFDEMHWAFRNGTEPSNHPYSRIMEQVKKTDDLYQPRILCLSASIFANDSQSILASTDDSLKKIEQLYLARIESGGFSYLHKYKEELLEYNQTCFDVEIGFDFDRLFCIFSETKHFTSLKQFQLVFMKIHKIITEEMGLWFALEYIKLCCDSLTKNHFEIGEIMMKIMKYIDKRIRHWLYEHKGITYNNEQEYQPILIKTDLISNKLKSLLNLIEKFRSNFSNQTFTGILFVSERTDANLIFRWLKLLSKNDERLTFLKPGFICGSFVKDFVHFDFIQSNSQYLNELRENHVNFIVATSVLEEGIDVPICNVVIRYDGVDNYRAYCQSRGRARHDHSHFYIMTLNSEAKKVKKKLINYKKIDDLLVNIKSEDYIDCFEQESLSENVDDFNPEFFKLNDPITDDILSIKPFQNGQSTLYPRGSLQLLNKYIMKLPRDLFTQQQMPLEFFIKLFPHPIVRQSLETRYAYIFIFPINSTHAGTVCKGGYFRQKKSAAIHCAFRACKFLIDNGDIDGNLNVFEKRFILEQHIPELNIRYVRGLDDETQFKTRHHLNKTSDYFQAIIDFDQNVNKDFIYYLYALEFKAGSFDSTNLKSELRSQLYKPLFISTNESKNDIQTIGLLLSQKHSLDFVQSYFYFNLFPIKFELRYCDKIDLSDKTKLNSIEYFHDHVVHMVFSQRLKLDKSLPLNRGFYIVPMKKQSSAYSIDYEFIQFLKYWEQSYHEANIDTGKISPDSLQLDQVKAYDPQTDKIEFDDEFTIFSAIHQPSMHFYFVKNIGDRNCTDFMIRPSDEFPQGQTYAQFYQKKYDRIIQDQKLPMVNAGDVKTFQINYHLYKQKCTMLKTTSRHSTLFPLELITIHPINSRMYLRIASIPILLYRLEQYALGKEFLSGLHGCIDLNYKNENFDVEDILLRTKKIQEILYREDDLEESDIKLVDINSIIDETKFHECENPIMKTFENFLIDEMKKTEETNGQMNGDQEFMDDIITVSNNKDEQEKLFAELISKINQIQTIKKDYSKRKIDHDLLRSGIEFGQSSIFKFTGDIDEYIDRNALSYNTFRTFKCPNPWHIVQGLTLTKASDSWNIERLETIGDSFIKFTCSLYLFFQYPDYDEMKFDCLKTSLINNKNLFKIAMEKNITKYIFCSLHQSIPLNFFKRLLIKNFVPIEKEFRHELRYKDVADCIESLIGAFLVYGGAGTALKFLNNFLDLKSFCPEKLKSNQSCLNDFLDYKLNLQLRHIGSEIDVDDCKFNEIDDEEIDRKLLKRMKKQSIQVEIDDIYNEYSMHLLEEEIQYEFRAKYLLVQAFNHPSMYRSVDMETGEIRYNFIPSYQRLEFIGDAILDYMMTRFIYHMDHELDPTGITLLKHALVNNAFYASITVKHGLHKFIRHSSIGLRSKIYKFVNSFTFKYIEQVEELLVKEFDEDVAYDLNNIDIPKTLADIFEALMGAIFIDCHFDLDATWRIAYRLIKVETDHFMKNIPMMPLLRLSQFYHNCHFGPVQDVEPTADNSTENNLSKKPVTDRRMIELRVDGVGTFIGYGKNKRQCKVSATKKFFAWEEQQQQQNENKANESDEKSTLVL</sequence>
<evidence type="ECO:0000259" key="12">
    <source>
        <dbReference type="PROSITE" id="PS50142"/>
    </source>
</evidence>
<evidence type="ECO:0000313" key="15">
    <source>
        <dbReference type="EMBL" id="KAH9518007.1"/>
    </source>
</evidence>
<feature type="domain" description="RNase III" evidence="12">
    <location>
        <begin position="1424"/>
        <end position="1593"/>
    </location>
</feature>
<dbReference type="PROSITE" id="PS51194">
    <property type="entry name" value="HELICASE_CTER"/>
    <property type="match status" value="1"/>
</dbReference>
<dbReference type="GO" id="GO:0004525">
    <property type="term" value="F:ribonuclease III activity"/>
    <property type="evidence" value="ECO:0007669"/>
    <property type="project" value="InterPro"/>
</dbReference>
<dbReference type="CDD" id="cd00593">
    <property type="entry name" value="RIBOc"/>
    <property type="match status" value="2"/>
</dbReference>
<dbReference type="InterPro" id="IPR001650">
    <property type="entry name" value="Helicase_C-like"/>
</dbReference>
<keyword evidence="6" id="KW-0378">Hydrolase</keyword>
<protein>
    <submittedName>
        <fullName evidence="15 16">Dicer dimerization domain</fullName>
    </submittedName>
</protein>
<proteinExistence type="predicted"/>
<dbReference type="PROSITE" id="PS51192">
    <property type="entry name" value="HELICASE_ATP_BIND_1"/>
    <property type="match status" value="1"/>
</dbReference>
<dbReference type="GO" id="GO:0005524">
    <property type="term" value="F:ATP binding"/>
    <property type="evidence" value="ECO:0007669"/>
    <property type="project" value="UniProtKB-KW"/>
</dbReference>
<dbReference type="SUPFAM" id="SSF101690">
    <property type="entry name" value="PAZ domain"/>
    <property type="match status" value="1"/>
</dbReference>
<dbReference type="SMART" id="SM00487">
    <property type="entry name" value="DEXDc"/>
    <property type="match status" value="1"/>
</dbReference>
<dbReference type="SUPFAM" id="SSF52540">
    <property type="entry name" value="P-loop containing nucleoside triphosphate hydrolases"/>
    <property type="match status" value="1"/>
</dbReference>
<feature type="domain" description="Helicase ATP-binding" evidence="13">
    <location>
        <begin position="23"/>
        <end position="207"/>
    </location>
</feature>
<dbReference type="Gene3D" id="3.40.50.300">
    <property type="entry name" value="P-loop containing nucleotide triphosphate hydrolases"/>
    <property type="match status" value="2"/>
</dbReference>
<evidence type="ECO:0000259" key="13">
    <source>
        <dbReference type="PROSITE" id="PS51192"/>
    </source>
</evidence>
<feature type="region of interest" description="Disordered" evidence="11">
    <location>
        <begin position="1699"/>
        <end position="1718"/>
    </location>
</feature>
<dbReference type="GO" id="GO:0003723">
    <property type="term" value="F:RNA binding"/>
    <property type="evidence" value="ECO:0007669"/>
    <property type="project" value="UniProtKB-KW"/>
</dbReference>
<dbReference type="PANTHER" id="PTHR14950">
    <property type="entry name" value="DICER-RELATED"/>
    <property type="match status" value="1"/>
</dbReference>
<dbReference type="PROSITE" id="PS50142">
    <property type="entry name" value="RNASE_3_2"/>
    <property type="match status" value="2"/>
</dbReference>
<keyword evidence="8" id="KW-0067">ATP-binding</keyword>
<comment type="cofactor">
    <cofactor evidence="1">
        <name>Mn(2+)</name>
        <dbReference type="ChEBI" id="CHEBI:29035"/>
    </cofactor>
</comment>
<reference evidence="15" key="1">
    <citation type="submission" date="2013-05" db="EMBL/GenBank/DDBJ databases">
        <authorList>
            <person name="Yim A.K.Y."/>
            <person name="Chan T.F."/>
            <person name="Ji K.M."/>
            <person name="Liu X.Y."/>
            <person name="Zhou J.W."/>
            <person name="Li R.Q."/>
            <person name="Yang K.Y."/>
            <person name="Li J."/>
            <person name="Li M."/>
            <person name="Law P.T.W."/>
            <person name="Wu Y.L."/>
            <person name="Cai Z.L."/>
            <person name="Qin H."/>
            <person name="Bao Y."/>
            <person name="Leung R.K.K."/>
            <person name="Ng P.K.S."/>
            <person name="Zou J."/>
            <person name="Zhong X.J."/>
            <person name="Ran P.X."/>
            <person name="Zhong N.S."/>
            <person name="Liu Z.G."/>
            <person name="Tsui S.K.W."/>
        </authorList>
    </citation>
    <scope>NUCLEOTIDE SEQUENCE</scope>
    <source>
        <strain evidence="15">Derf</strain>
        <tissue evidence="15">Whole organism</tissue>
    </source>
</reference>
<dbReference type="Pfam" id="PF00271">
    <property type="entry name" value="Helicase_C"/>
    <property type="match status" value="1"/>
</dbReference>
<evidence type="ECO:0000256" key="8">
    <source>
        <dbReference type="ARBA" id="ARBA00022840"/>
    </source>
</evidence>
<gene>
    <name evidence="15" type="primary">Dcr-2_1</name>
    <name evidence="15" type="ORF">DERF_008611</name>
</gene>
<comment type="cofactor">
    <cofactor evidence="2">
        <name>Mg(2+)</name>
        <dbReference type="ChEBI" id="CHEBI:18420"/>
    </cofactor>
</comment>
<evidence type="ECO:0000256" key="3">
    <source>
        <dbReference type="ARBA" id="ARBA00022723"/>
    </source>
</evidence>
<dbReference type="Pfam" id="PF00636">
    <property type="entry name" value="Ribonuclease_3"/>
    <property type="match status" value="2"/>
</dbReference>
<evidence type="ECO:0000256" key="4">
    <source>
        <dbReference type="ARBA" id="ARBA00022737"/>
    </source>
</evidence>
<dbReference type="Proteomes" id="UP000790347">
    <property type="component" value="Unassembled WGS sequence"/>
</dbReference>
<feature type="compositionally biased region" description="Basic and acidic residues" evidence="11">
    <location>
        <begin position="1706"/>
        <end position="1718"/>
    </location>
</feature>
<dbReference type="Pfam" id="PF03368">
    <property type="entry name" value="Dicer_dimer"/>
    <property type="match status" value="1"/>
</dbReference>
<keyword evidence="7" id="KW-0347">Helicase</keyword>
<dbReference type="EMBL" id="ASGP02000003">
    <property type="protein sequence ID" value="KAH9518008.1"/>
    <property type="molecule type" value="Genomic_DNA"/>
</dbReference>
<dbReference type="Gene3D" id="3.30.160.380">
    <property type="entry name" value="Dicer dimerisation domain"/>
    <property type="match status" value="1"/>
</dbReference>
<name>A0A922L9D3_DERFA</name>
<dbReference type="InterPro" id="IPR005034">
    <property type="entry name" value="Dicer_dimerisation"/>
</dbReference>
<dbReference type="GO" id="GO:0031047">
    <property type="term" value="P:regulatory ncRNA-mediated gene silencing"/>
    <property type="evidence" value="ECO:0007669"/>
    <property type="project" value="UniProtKB-ARBA"/>
</dbReference>
<dbReference type="GO" id="GO:0046872">
    <property type="term" value="F:metal ion binding"/>
    <property type="evidence" value="ECO:0007669"/>
    <property type="project" value="UniProtKB-KW"/>
</dbReference>
<accession>A0A922L9D3</accession>
<dbReference type="EMBL" id="ASGP02000003">
    <property type="protein sequence ID" value="KAH9518007.1"/>
    <property type="molecule type" value="Genomic_DNA"/>
</dbReference>
<evidence type="ECO:0000256" key="9">
    <source>
        <dbReference type="ARBA" id="ARBA00022842"/>
    </source>
</evidence>
<evidence type="ECO:0000256" key="11">
    <source>
        <dbReference type="SAM" id="MobiDB-lite"/>
    </source>
</evidence>
<keyword evidence="17" id="KW-1185">Reference proteome</keyword>
<keyword evidence="4" id="KW-0677">Repeat</keyword>
<organism evidence="15 17">
    <name type="scientific">Dermatophagoides farinae</name>
    <name type="common">American house dust mite</name>
    <dbReference type="NCBI Taxonomy" id="6954"/>
    <lineage>
        <taxon>Eukaryota</taxon>
        <taxon>Metazoa</taxon>
        <taxon>Ecdysozoa</taxon>
        <taxon>Arthropoda</taxon>
        <taxon>Chelicerata</taxon>
        <taxon>Arachnida</taxon>
        <taxon>Acari</taxon>
        <taxon>Acariformes</taxon>
        <taxon>Sarcoptiformes</taxon>
        <taxon>Astigmata</taxon>
        <taxon>Psoroptidia</taxon>
        <taxon>Analgoidea</taxon>
        <taxon>Pyroglyphidae</taxon>
        <taxon>Dermatophagoidinae</taxon>
        <taxon>Dermatophagoides</taxon>
    </lineage>
</organism>
<dbReference type="InterPro" id="IPR011545">
    <property type="entry name" value="DEAD/DEAH_box_helicase_dom"/>
</dbReference>
<dbReference type="Gene3D" id="1.10.1520.10">
    <property type="entry name" value="Ribonuclease III domain"/>
    <property type="match status" value="2"/>
</dbReference>
<evidence type="ECO:0000256" key="10">
    <source>
        <dbReference type="ARBA" id="ARBA00022884"/>
    </source>
</evidence>
<feature type="domain" description="RNase III" evidence="12">
    <location>
        <begin position="1185"/>
        <end position="1335"/>
    </location>
</feature>
<dbReference type="InterPro" id="IPR014001">
    <property type="entry name" value="Helicase_ATP-bd"/>
</dbReference>
<dbReference type="InterPro" id="IPR036389">
    <property type="entry name" value="RNase_III_sf"/>
</dbReference>
<feature type="domain" description="Helicase C-terminal" evidence="14">
    <location>
        <begin position="350"/>
        <end position="541"/>
    </location>
</feature>
<evidence type="ECO:0000256" key="2">
    <source>
        <dbReference type="ARBA" id="ARBA00001946"/>
    </source>
</evidence>